<evidence type="ECO:0000313" key="4">
    <source>
        <dbReference type="RefSeq" id="XP_055893190.1"/>
    </source>
</evidence>
<gene>
    <name evidence="4" type="primary">LOC129927607</name>
</gene>
<dbReference type="PROSITE" id="PS00615">
    <property type="entry name" value="C_TYPE_LECTIN_1"/>
    <property type="match status" value="1"/>
</dbReference>
<dbReference type="InterPro" id="IPR016186">
    <property type="entry name" value="C-type_lectin-like/link_sf"/>
</dbReference>
<dbReference type="InterPro" id="IPR016187">
    <property type="entry name" value="CTDL_fold"/>
</dbReference>
<evidence type="ECO:0000259" key="2">
    <source>
        <dbReference type="PROSITE" id="PS50041"/>
    </source>
</evidence>
<reference evidence="4" key="1">
    <citation type="submission" date="2025-08" db="UniProtKB">
        <authorList>
            <consortium name="RefSeq"/>
        </authorList>
    </citation>
    <scope>IDENTIFICATION</scope>
</reference>
<name>A0A9W3B142_BIOGL</name>
<dbReference type="GeneID" id="129927607"/>
<dbReference type="InterPro" id="IPR018378">
    <property type="entry name" value="C-type_lectin_CS"/>
</dbReference>
<keyword evidence="1" id="KW-1015">Disulfide bond</keyword>
<evidence type="ECO:0000313" key="3">
    <source>
        <dbReference type="Proteomes" id="UP001165740"/>
    </source>
</evidence>
<dbReference type="SUPFAM" id="SSF56436">
    <property type="entry name" value="C-type lectin-like"/>
    <property type="match status" value="1"/>
</dbReference>
<dbReference type="Gene3D" id="3.10.100.10">
    <property type="entry name" value="Mannose-Binding Protein A, subunit A"/>
    <property type="match status" value="1"/>
</dbReference>
<organism evidence="3 4">
    <name type="scientific">Biomphalaria glabrata</name>
    <name type="common">Bloodfluke planorb</name>
    <name type="synonym">Freshwater snail</name>
    <dbReference type="NCBI Taxonomy" id="6526"/>
    <lineage>
        <taxon>Eukaryota</taxon>
        <taxon>Metazoa</taxon>
        <taxon>Spiralia</taxon>
        <taxon>Lophotrochozoa</taxon>
        <taxon>Mollusca</taxon>
        <taxon>Gastropoda</taxon>
        <taxon>Heterobranchia</taxon>
        <taxon>Euthyneura</taxon>
        <taxon>Panpulmonata</taxon>
        <taxon>Hygrophila</taxon>
        <taxon>Lymnaeoidea</taxon>
        <taxon>Planorbidae</taxon>
        <taxon>Biomphalaria</taxon>
    </lineage>
</organism>
<dbReference type="InterPro" id="IPR050111">
    <property type="entry name" value="C-type_lectin/snaclec_domain"/>
</dbReference>
<evidence type="ECO:0000256" key="1">
    <source>
        <dbReference type="ARBA" id="ARBA00023157"/>
    </source>
</evidence>
<dbReference type="PANTHER" id="PTHR22803">
    <property type="entry name" value="MANNOSE, PHOSPHOLIPASE, LECTIN RECEPTOR RELATED"/>
    <property type="match status" value="1"/>
</dbReference>
<dbReference type="Pfam" id="PF00059">
    <property type="entry name" value="Lectin_C"/>
    <property type="match status" value="1"/>
</dbReference>
<proteinExistence type="predicted"/>
<protein>
    <submittedName>
        <fullName evidence="4">C-type lectin domain family 4 member M-like</fullName>
    </submittedName>
</protein>
<dbReference type="PROSITE" id="PS50041">
    <property type="entry name" value="C_TYPE_LECTIN_2"/>
    <property type="match status" value="1"/>
</dbReference>
<accession>A0A9W3B142</accession>
<dbReference type="AlphaFoldDB" id="A0A9W3B142"/>
<dbReference type="InterPro" id="IPR001304">
    <property type="entry name" value="C-type_lectin-like"/>
</dbReference>
<dbReference type="OrthoDB" id="10047605at2759"/>
<feature type="domain" description="C-type lectin" evidence="2">
    <location>
        <begin position="1"/>
        <end position="112"/>
    </location>
</feature>
<dbReference type="RefSeq" id="XP_055893190.1">
    <property type="nucleotide sequence ID" value="XM_056037215.1"/>
</dbReference>
<dbReference type="Proteomes" id="UP001165740">
    <property type="component" value="Chromosome 8"/>
</dbReference>
<sequence>MTDYITARSSCRAKDAYLYTVKTMEKLTWLQTNYYKKILWIGLNDIEEEGTYRWEDDNSICSGSWINETFVSGQPSNGKLYTPDGEDCISFFYEVPLLNDAYCFQNYSYICEKPFFNFP</sequence>
<keyword evidence="3" id="KW-1185">Reference proteome</keyword>